<dbReference type="CDD" id="cd03221">
    <property type="entry name" value="ABCF_EF-3"/>
    <property type="match status" value="2"/>
</dbReference>
<dbReference type="SUPFAM" id="SSF52540">
    <property type="entry name" value="P-loop containing nucleoside triphosphate hydrolases"/>
    <property type="match status" value="2"/>
</dbReference>
<dbReference type="PANTHER" id="PTHR19211:SF14">
    <property type="entry name" value="ATP-BINDING CASSETTE SUB-FAMILY F MEMBER 1"/>
    <property type="match status" value="1"/>
</dbReference>
<feature type="compositionally biased region" description="Basic and acidic residues" evidence="4">
    <location>
        <begin position="525"/>
        <end position="534"/>
    </location>
</feature>
<keyword evidence="7" id="KW-1185">Reference proteome</keyword>
<dbReference type="PROSITE" id="PS00211">
    <property type="entry name" value="ABC_TRANSPORTER_1"/>
    <property type="match status" value="2"/>
</dbReference>
<comment type="caution">
    <text evidence="6">The sequence shown here is derived from an EMBL/GenBank/DDBJ whole genome shotgun (WGS) entry which is preliminary data.</text>
</comment>
<evidence type="ECO:0000313" key="6">
    <source>
        <dbReference type="EMBL" id="GBR43389.1"/>
    </source>
</evidence>
<evidence type="ECO:0000256" key="4">
    <source>
        <dbReference type="SAM" id="MobiDB-lite"/>
    </source>
</evidence>
<evidence type="ECO:0000259" key="5">
    <source>
        <dbReference type="PROSITE" id="PS50893"/>
    </source>
</evidence>
<dbReference type="Pfam" id="PF12848">
    <property type="entry name" value="ABC_tran_Xtn"/>
    <property type="match status" value="1"/>
</dbReference>
<protein>
    <submittedName>
        <fullName evidence="6">ABC transporter ATP-binding protein</fullName>
    </submittedName>
</protein>
<keyword evidence="2" id="KW-0547">Nucleotide-binding</keyword>
<dbReference type="InterPro" id="IPR003593">
    <property type="entry name" value="AAA+_ATPase"/>
</dbReference>
<accession>A0ABQ0QG23</accession>
<dbReference type="RefSeq" id="WP_068167725.1">
    <property type="nucleotide sequence ID" value="NZ_BAQB01000001.1"/>
</dbReference>
<dbReference type="InterPro" id="IPR003439">
    <property type="entry name" value="ABC_transporter-like_ATP-bd"/>
</dbReference>
<dbReference type="Pfam" id="PF00005">
    <property type="entry name" value="ABC_tran"/>
    <property type="match status" value="2"/>
</dbReference>
<feature type="domain" description="ABC transporter" evidence="5">
    <location>
        <begin position="312"/>
        <end position="526"/>
    </location>
</feature>
<dbReference type="InterPro" id="IPR032781">
    <property type="entry name" value="ABC_tran_Xtn"/>
</dbReference>
<dbReference type="GO" id="GO:0005524">
    <property type="term" value="F:ATP binding"/>
    <property type="evidence" value="ECO:0007669"/>
    <property type="project" value="UniProtKB-KW"/>
</dbReference>
<feature type="domain" description="ABC transporter" evidence="5">
    <location>
        <begin position="4"/>
        <end position="245"/>
    </location>
</feature>
<dbReference type="InterPro" id="IPR027417">
    <property type="entry name" value="P-loop_NTPase"/>
</dbReference>
<dbReference type="InterPro" id="IPR017871">
    <property type="entry name" value="ABC_transporter-like_CS"/>
</dbReference>
<dbReference type="SMART" id="SM00382">
    <property type="entry name" value="AAA"/>
    <property type="match status" value="2"/>
</dbReference>
<feature type="region of interest" description="Disordered" evidence="4">
    <location>
        <begin position="525"/>
        <end position="559"/>
    </location>
</feature>
<organism evidence="6 7">
    <name type="scientific">Neokomagataea tanensis NBRC 106556</name>
    <dbReference type="NCBI Taxonomy" id="1223519"/>
    <lineage>
        <taxon>Bacteria</taxon>
        <taxon>Pseudomonadati</taxon>
        <taxon>Pseudomonadota</taxon>
        <taxon>Alphaproteobacteria</taxon>
        <taxon>Acetobacterales</taxon>
        <taxon>Acetobacteraceae</taxon>
        <taxon>Neokomagataea</taxon>
    </lineage>
</organism>
<evidence type="ECO:0000256" key="3">
    <source>
        <dbReference type="ARBA" id="ARBA00022840"/>
    </source>
</evidence>
<evidence type="ECO:0000313" key="7">
    <source>
        <dbReference type="Proteomes" id="UP001062443"/>
    </source>
</evidence>
<dbReference type="Gene3D" id="3.40.50.300">
    <property type="entry name" value="P-loop containing nucleotide triphosphate hydrolases"/>
    <property type="match status" value="2"/>
</dbReference>
<proteinExistence type="predicted"/>
<sequence>MSLLTISDLTLRIAGRTLLDSASLNVDPGRKIGLVGRNGAGKSTLLAAIAGDITADGGTITLANRATMGRVKQETPSGDTSLIDTVLEGDLERTRLLHAAETETDPTRIADVHERLIAIDAYTAPARAGAILSGLGFDQDAQLRSVSDFSGGWRMRVSLATALFLNPDLLLLDEPTNHLDIEAVLWLESWLAKFSGAAIIVSHDRSLLDNTVDAIAHLDRGTLNLTPGGYDNFIRIRTEQALQQNRMAERVATQRAHMQSFVDRFRAQATKARQAQARIKALEKLPQIDSVVEDSPTRFNFPEPAQLPPPMLTLDHVTAGYGDHIVLSGLNQRLDMEDRIALLGQNGRGKSTFAKILAGRLAPLEGSVKHSPKLRIGYFAQHQSDELVLSDTPIDHMTRAMPDAKPVAVRAQLDRFGLDAQRAETRVGELSGGEKARLLLALATREAPHLLLLDEPTNHLDLDARDALIRALAAFEGAVILISHDSHLVESVADRFWLVEDGTITPFDGDMAEYKTWLIERARKARSENNERARSTQRTTDSTDKDPAPSASQRRADRKELTRALAPLRRKIKDAETKLAQIAKELASIETKLADPNLYQSGNPADIASLNAHRAGLEAKQAEIEEIWLEAQAELEEAST</sequence>
<dbReference type="PROSITE" id="PS50893">
    <property type="entry name" value="ABC_TRANSPORTER_2"/>
    <property type="match status" value="2"/>
</dbReference>
<keyword evidence="1" id="KW-0677">Repeat</keyword>
<keyword evidence="3 6" id="KW-0067">ATP-binding</keyword>
<reference evidence="6" key="1">
    <citation type="submission" date="2013-04" db="EMBL/GenBank/DDBJ databases">
        <title>The genome sequencing project of 58 acetic acid bacteria.</title>
        <authorList>
            <person name="Okamoto-Kainuma A."/>
            <person name="Ishikawa M."/>
            <person name="Umino S."/>
            <person name="Koizumi Y."/>
            <person name="Shiwa Y."/>
            <person name="Yoshikawa H."/>
            <person name="Matsutani M."/>
            <person name="Matsushita K."/>
        </authorList>
    </citation>
    <scope>NUCLEOTIDE SEQUENCE</scope>
    <source>
        <strain evidence="6">NBRC 106556</strain>
    </source>
</reference>
<dbReference type="InterPro" id="IPR050611">
    <property type="entry name" value="ABCF"/>
</dbReference>
<name>A0ABQ0QG23_9PROT</name>
<dbReference type="EMBL" id="BAQB01000001">
    <property type="protein sequence ID" value="GBR43389.1"/>
    <property type="molecule type" value="Genomic_DNA"/>
</dbReference>
<evidence type="ECO:0000256" key="1">
    <source>
        <dbReference type="ARBA" id="ARBA00022737"/>
    </source>
</evidence>
<dbReference type="PANTHER" id="PTHR19211">
    <property type="entry name" value="ATP-BINDING TRANSPORT PROTEIN-RELATED"/>
    <property type="match status" value="1"/>
</dbReference>
<dbReference type="Proteomes" id="UP001062443">
    <property type="component" value="Unassembled WGS sequence"/>
</dbReference>
<gene>
    <name evidence="6" type="ORF">AA106556_0073</name>
</gene>
<evidence type="ECO:0000256" key="2">
    <source>
        <dbReference type="ARBA" id="ARBA00022741"/>
    </source>
</evidence>